<dbReference type="PANTHER" id="PTHR43649">
    <property type="entry name" value="ARABINOSE-BINDING PROTEIN-RELATED"/>
    <property type="match status" value="1"/>
</dbReference>
<evidence type="ECO:0000256" key="2">
    <source>
        <dbReference type="ARBA" id="ARBA00008520"/>
    </source>
</evidence>
<comment type="subcellular location">
    <subcellularLocation>
        <location evidence="1">Periplasm</location>
    </subcellularLocation>
</comment>
<dbReference type="SUPFAM" id="SSF53850">
    <property type="entry name" value="Periplasmic binding protein-like II"/>
    <property type="match status" value="1"/>
</dbReference>
<comment type="similarity">
    <text evidence="2">Belongs to the bacterial solute-binding protein 1 family.</text>
</comment>
<keyword evidence="11" id="KW-1185">Reference proteome</keyword>
<evidence type="ECO:0000256" key="1">
    <source>
        <dbReference type="ARBA" id="ARBA00004418"/>
    </source>
</evidence>
<evidence type="ECO:0000256" key="9">
    <source>
        <dbReference type="SAM" id="SignalP"/>
    </source>
</evidence>
<sequence>MSMIKHGSMIGKGLAALAAGTISVSLALPAVAAPTKFDFWFGLSGDLARVVDTLCKNFNASQSDYEVVCTSQGNYDATLQNTIAAFRAGKQPTVVQVYDVGTATMMLSGAYKPADKLMEENGYKVDYADYFPGIARYYATSKGEMLSFPFNSSTALMYWNKDAFAKIGKTEAPKTWEDVGADLKALKDAGYECPMAINISGNESWQLMEQFSAIHNQPIATENNGYDGLDARLEVNKTKFVQYVGDLKKWYDEGLIKIKSKDLGQDMVQAFASGTCEVILSSVGDHGTVTKTKKEGLNWDVAELPTYAGTERKNSLVGGASLWVLSGKSDAEYKGAAAFLNFIQDPKTALFWSTNTGYIPVTKSGFDYMKANGFYDKAPYKGREVAIASLTASEPTEITRGIRLGNFTQIRAEFGTQMQAIFANKVSVQDGIDTLVKNGDAILDRFQQTYPNKMLP</sequence>
<dbReference type="Pfam" id="PF13416">
    <property type="entry name" value="SBP_bac_8"/>
    <property type="match status" value="1"/>
</dbReference>
<keyword evidence="6 9" id="KW-0732">Signal</keyword>
<comment type="caution">
    <text evidence="10">The sequence shown here is derived from an EMBL/GenBank/DDBJ whole genome shotgun (WGS) entry which is preliminary data.</text>
</comment>
<evidence type="ECO:0000313" key="11">
    <source>
        <dbReference type="Proteomes" id="UP000219182"/>
    </source>
</evidence>
<accession>A0A2A6FH19</accession>
<comment type="function">
    <text evidence="8">Part of the ABC transporter complex UgpBAEC involved in sn-glycerol-3-phosphate (G3P) import. Binds G3P.</text>
</comment>
<proteinExistence type="inferred from homology"/>
<gene>
    <name evidence="10" type="ORF">CN311_11165</name>
</gene>
<name>A0A2A6FH19_9HYPH</name>
<evidence type="ECO:0000256" key="3">
    <source>
        <dbReference type="ARBA" id="ARBA00011557"/>
    </source>
</evidence>
<dbReference type="Gene3D" id="3.40.190.10">
    <property type="entry name" value="Periplasmic binding protein-like II"/>
    <property type="match status" value="2"/>
</dbReference>
<comment type="subunit">
    <text evidence="3">The complex is composed of two ATP-binding proteins (UgpC), two transmembrane proteins (UgpA and UgpE) and a solute-binding protein (UgpB).</text>
</comment>
<evidence type="ECO:0000256" key="5">
    <source>
        <dbReference type="ARBA" id="ARBA00022448"/>
    </source>
</evidence>
<dbReference type="Proteomes" id="UP000219182">
    <property type="component" value="Unassembled WGS sequence"/>
</dbReference>
<dbReference type="GO" id="GO:0042597">
    <property type="term" value="C:periplasmic space"/>
    <property type="evidence" value="ECO:0007669"/>
    <property type="project" value="UniProtKB-SubCell"/>
</dbReference>
<protein>
    <recommendedName>
        <fullName evidence="4">sn-glycerol-3-phosphate-binding periplasmic protein UgpB</fullName>
    </recommendedName>
</protein>
<dbReference type="InterPro" id="IPR006059">
    <property type="entry name" value="SBP"/>
</dbReference>
<dbReference type="AlphaFoldDB" id="A0A2A6FH19"/>
<keyword evidence="5" id="KW-0813">Transport</keyword>
<dbReference type="InterPro" id="IPR050490">
    <property type="entry name" value="Bact_solute-bd_prot1"/>
</dbReference>
<feature type="chain" id="PRO_5018035367" description="sn-glycerol-3-phosphate-binding periplasmic protein UgpB" evidence="9">
    <location>
        <begin position="33"/>
        <end position="456"/>
    </location>
</feature>
<dbReference type="EMBL" id="NWQG01000054">
    <property type="protein sequence ID" value="PDQ21043.1"/>
    <property type="molecule type" value="Genomic_DNA"/>
</dbReference>
<keyword evidence="7" id="KW-0574">Periplasm</keyword>
<evidence type="ECO:0000256" key="4">
    <source>
        <dbReference type="ARBA" id="ARBA00017470"/>
    </source>
</evidence>
<evidence type="ECO:0000313" key="10">
    <source>
        <dbReference type="EMBL" id="PDQ21043.1"/>
    </source>
</evidence>
<reference evidence="10 11" key="1">
    <citation type="submission" date="2017-09" db="EMBL/GenBank/DDBJ databases">
        <title>Mesorhizobum sanjuanii sp. nov. isolated from nodules of Lotus tenuis in saline-alkaline lowlands of Flooding Pampa.</title>
        <authorList>
            <person name="Sannazzaro A.I."/>
            <person name="Torres Tejerizo G.A."/>
            <person name="Fontana F."/>
            <person name="Cumpa Velazquez L.M."/>
            <person name="Hansen L."/>
            <person name="Pistorio M."/>
            <person name="Estrella M.J."/>
        </authorList>
    </citation>
    <scope>NUCLEOTIDE SEQUENCE [LARGE SCALE GENOMIC DNA]</scope>
    <source>
        <strain evidence="10 11">BSA136</strain>
    </source>
</reference>
<evidence type="ECO:0000256" key="8">
    <source>
        <dbReference type="ARBA" id="ARBA00034473"/>
    </source>
</evidence>
<dbReference type="PANTHER" id="PTHR43649:SF31">
    <property type="entry name" value="SN-GLYCEROL-3-PHOSPHATE-BINDING PERIPLASMIC PROTEIN UGPB"/>
    <property type="match status" value="1"/>
</dbReference>
<evidence type="ECO:0000256" key="7">
    <source>
        <dbReference type="ARBA" id="ARBA00022764"/>
    </source>
</evidence>
<organism evidence="10 11">
    <name type="scientific">Mesorhizobium sanjuanii</name>
    <dbReference type="NCBI Taxonomy" id="2037900"/>
    <lineage>
        <taxon>Bacteria</taxon>
        <taxon>Pseudomonadati</taxon>
        <taxon>Pseudomonadota</taxon>
        <taxon>Alphaproteobacteria</taxon>
        <taxon>Hyphomicrobiales</taxon>
        <taxon>Phyllobacteriaceae</taxon>
        <taxon>Mesorhizobium</taxon>
    </lineage>
</organism>
<feature type="signal peptide" evidence="9">
    <location>
        <begin position="1"/>
        <end position="32"/>
    </location>
</feature>
<evidence type="ECO:0000256" key="6">
    <source>
        <dbReference type="ARBA" id="ARBA00022729"/>
    </source>
</evidence>